<organism evidence="1 2">
    <name type="scientific">Brassica cretica</name>
    <name type="common">Mustard</name>
    <dbReference type="NCBI Taxonomy" id="69181"/>
    <lineage>
        <taxon>Eukaryota</taxon>
        <taxon>Viridiplantae</taxon>
        <taxon>Streptophyta</taxon>
        <taxon>Embryophyta</taxon>
        <taxon>Tracheophyta</taxon>
        <taxon>Spermatophyta</taxon>
        <taxon>Magnoliopsida</taxon>
        <taxon>eudicotyledons</taxon>
        <taxon>Gunneridae</taxon>
        <taxon>Pentapetalae</taxon>
        <taxon>rosids</taxon>
        <taxon>malvids</taxon>
        <taxon>Brassicales</taxon>
        <taxon>Brassicaceae</taxon>
        <taxon>Brassiceae</taxon>
        <taxon>Brassica</taxon>
    </lineage>
</organism>
<gene>
    <name evidence="1" type="ORF">F2Q68_00043485</name>
</gene>
<comment type="caution">
    <text evidence="1">The sequence shown here is derived from an EMBL/GenBank/DDBJ whole genome shotgun (WGS) entry which is preliminary data.</text>
</comment>
<reference evidence="1" key="1">
    <citation type="submission" date="2019-12" db="EMBL/GenBank/DDBJ databases">
        <title>Genome sequencing and annotation of Brassica cretica.</title>
        <authorList>
            <person name="Studholme D.J."/>
            <person name="Sarris P.F."/>
        </authorList>
    </citation>
    <scope>NUCLEOTIDE SEQUENCE</scope>
    <source>
        <strain evidence="1">PFS-001/15</strain>
        <tissue evidence="1">Leaf</tissue>
    </source>
</reference>
<dbReference type="AlphaFoldDB" id="A0A8S9LUP5"/>
<dbReference type="Proteomes" id="UP000712281">
    <property type="component" value="Unassembled WGS sequence"/>
</dbReference>
<protein>
    <submittedName>
        <fullName evidence="1">Uncharacterized protein</fullName>
    </submittedName>
</protein>
<name>A0A8S9LUP5_BRACR</name>
<dbReference type="EMBL" id="QGKW02000276">
    <property type="protein sequence ID" value="KAF2608833.1"/>
    <property type="molecule type" value="Genomic_DNA"/>
</dbReference>
<evidence type="ECO:0000313" key="1">
    <source>
        <dbReference type="EMBL" id="KAF2608833.1"/>
    </source>
</evidence>
<sequence length="76" mass="7971">MSHQHISTLVGVYCEAFPIESASGPPWMFVDVLISVVGGLSEFPFSCSTSLSSEAFTGGGGLLEFPFSTGDFSLGF</sequence>
<evidence type="ECO:0000313" key="2">
    <source>
        <dbReference type="Proteomes" id="UP000712281"/>
    </source>
</evidence>
<accession>A0A8S9LUP5</accession>
<proteinExistence type="predicted"/>